<feature type="DNA-binding region" description="Fork-head" evidence="3">
    <location>
        <begin position="650"/>
        <end position="724"/>
    </location>
</feature>
<protein>
    <recommendedName>
        <fullName evidence="9">Fork-head domain-containing protein</fullName>
    </recommendedName>
</protein>
<evidence type="ECO:0000256" key="2">
    <source>
        <dbReference type="ARBA" id="ARBA00023242"/>
    </source>
</evidence>
<feature type="compositionally biased region" description="Pro residues" evidence="4">
    <location>
        <begin position="901"/>
        <end position="911"/>
    </location>
</feature>
<dbReference type="InterPro" id="IPR008984">
    <property type="entry name" value="SMAD_FHA_dom_sf"/>
</dbReference>
<dbReference type="HOGENOM" id="CLU_006221_0_0_1"/>
<dbReference type="PANTHER" id="PTHR21712:SF29">
    <property type="entry name" value="PRE-RRNA-PROCESSING PROTEIN FHL1"/>
    <property type="match status" value="1"/>
</dbReference>
<dbReference type="Gene3D" id="2.60.200.20">
    <property type="match status" value="1"/>
</dbReference>
<feature type="compositionally biased region" description="Basic and acidic residues" evidence="4">
    <location>
        <begin position="434"/>
        <end position="451"/>
    </location>
</feature>
<dbReference type="InterPro" id="IPR001766">
    <property type="entry name" value="Fork_head_dom"/>
</dbReference>
<feature type="compositionally biased region" description="Polar residues" evidence="4">
    <location>
        <begin position="969"/>
        <end position="982"/>
    </location>
</feature>
<reference evidence="8" key="2">
    <citation type="submission" date="2015-01" db="EMBL/GenBank/DDBJ databases">
        <title>Evolutionary Origins and Diversification of the Mycorrhizal Mutualists.</title>
        <authorList>
            <consortium name="DOE Joint Genome Institute"/>
            <consortium name="Mycorrhizal Genomics Consortium"/>
            <person name="Kohler A."/>
            <person name="Kuo A."/>
            <person name="Nagy L.G."/>
            <person name="Floudas D."/>
            <person name="Copeland A."/>
            <person name="Barry K.W."/>
            <person name="Cichocki N."/>
            <person name="Veneault-Fourrey C."/>
            <person name="LaButti K."/>
            <person name="Lindquist E.A."/>
            <person name="Lipzen A."/>
            <person name="Lundell T."/>
            <person name="Morin E."/>
            <person name="Murat C."/>
            <person name="Riley R."/>
            <person name="Ohm R."/>
            <person name="Sun H."/>
            <person name="Tunlid A."/>
            <person name="Henrissat B."/>
            <person name="Grigoriev I.V."/>
            <person name="Hibbett D.S."/>
            <person name="Martin F."/>
        </authorList>
    </citation>
    <scope>NUCLEOTIDE SEQUENCE [LARGE SCALE GENOMIC DNA]</scope>
    <source>
        <strain evidence="8">Zn</strain>
    </source>
</reference>
<feature type="compositionally biased region" description="Basic residues" evidence="4">
    <location>
        <begin position="266"/>
        <end position="279"/>
    </location>
</feature>
<feature type="compositionally biased region" description="Acidic residues" evidence="4">
    <location>
        <begin position="458"/>
        <end position="484"/>
    </location>
</feature>
<dbReference type="InterPro" id="IPR036390">
    <property type="entry name" value="WH_DNA-bd_sf"/>
</dbReference>
<feature type="compositionally biased region" description="Polar residues" evidence="4">
    <location>
        <begin position="854"/>
        <end position="865"/>
    </location>
</feature>
<dbReference type="OrthoDB" id="5402974at2759"/>
<keyword evidence="1 3" id="KW-0238">DNA-binding</keyword>
<organism evidence="7 8">
    <name type="scientific">Oidiodendron maius (strain Zn)</name>
    <dbReference type="NCBI Taxonomy" id="913774"/>
    <lineage>
        <taxon>Eukaryota</taxon>
        <taxon>Fungi</taxon>
        <taxon>Dikarya</taxon>
        <taxon>Ascomycota</taxon>
        <taxon>Pezizomycotina</taxon>
        <taxon>Leotiomycetes</taxon>
        <taxon>Leotiomycetes incertae sedis</taxon>
        <taxon>Myxotrichaceae</taxon>
        <taxon>Oidiodendron</taxon>
    </lineage>
</organism>
<feature type="domain" description="FHA" evidence="5">
    <location>
        <begin position="350"/>
        <end position="385"/>
    </location>
</feature>
<dbReference type="SUPFAM" id="SSF49879">
    <property type="entry name" value="SMAD/FHA domain"/>
    <property type="match status" value="1"/>
</dbReference>
<feature type="compositionally biased region" description="Pro residues" evidence="4">
    <location>
        <begin position="821"/>
        <end position="831"/>
    </location>
</feature>
<feature type="compositionally biased region" description="Polar residues" evidence="4">
    <location>
        <begin position="1084"/>
        <end position="1093"/>
    </location>
</feature>
<dbReference type="PRINTS" id="PR01217">
    <property type="entry name" value="PRICHEXTENSN"/>
</dbReference>
<feature type="compositionally biased region" description="Polar residues" evidence="4">
    <location>
        <begin position="1120"/>
        <end position="1130"/>
    </location>
</feature>
<dbReference type="CDD" id="cd00059">
    <property type="entry name" value="FH_FOX"/>
    <property type="match status" value="1"/>
</dbReference>
<dbReference type="PANTHER" id="PTHR21712">
    <property type="entry name" value="PRE-RRNA-PROCESSING PROTEIN FHL1"/>
    <property type="match status" value="1"/>
</dbReference>
<dbReference type="SUPFAM" id="SSF46785">
    <property type="entry name" value="Winged helix' DNA-binding domain"/>
    <property type="match status" value="1"/>
</dbReference>
<dbReference type="GO" id="GO:0005634">
    <property type="term" value="C:nucleus"/>
    <property type="evidence" value="ECO:0007669"/>
    <property type="project" value="UniProtKB-SubCell"/>
</dbReference>
<dbReference type="PROSITE" id="PS00658">
    <property type="entry name" value="FORK_HEAD_2"/>
    <property type="match status" value="1"/>
</dbReference>
<evidence type="ECO:0000259" key="5">
    <source>
        <dbReference type="PROSITE" id="PS50006"/>
    </source>
</evidence>
<feature type="region of interest" description="Disordered" evidence="4">
    <location>
        <begin position="969"/>
        <end position="1130"/>
    </location>
</feature>
<dbReference type="Pfam" id="PF00250">
    <property type="entry name" value="Forkhead"/>
    <property type="match status" value="1"/>
</dbReference>
<keyword evidence="2 3" id="KW-0539">Nucleus</keyword>
<dbReference type="EMBL" id="KN832871">
    <property type="protein sequence ID" value="KIN06693.1"/>
    <property type="molecule type" value="Genomic_DNA"/>
</dbReference>
<feature type="compositionally biased region" description="Basic and acidic residues" evidence="4">
    <location>
        <begin position="1106"/>
        <end position="1119"/>
    </location>
</feature>
<feature type="compositionally biased region" description="Basic residues" evidence="4">
    <location>
        <begin position="589"/>
        <end position="599"/>
    </location>
</feature>
<keyword evidence="8" id="KW-1185">Reference proteome</keyword>
<feature type="compositionally biased region" description="Basic and acidic residues" evidence="4">
    <location>
        <begin position="210"/>
        <end position="223"/>
    </location>
</feature>
<feature type="region of interest" description="Disordered" evidence="4">
    <location>
        <begin position="1"/>
        <end position="85"/>
    </location>
</feature>
<feature type="region of interest" description="Disordered" evidence="4">
    <location>
        <begin position="731"/>
        <end position="750"/>
    </location>
</feature>
<dbReference type="GO" id="GO:0043565">
    <property type="term" value="F:sequence-specific DNA binding"/>
    <property type="evidence" value="ECO:0007669"/>
    <property type="project" value="InterPro"/>
</dbReference>
<evidence type="ECO:0000256" key="3">
    <source>
        <dbReference type="PROSITE-ProRule" id="PRU00089"/>
    </source>
</evidence>
<dbReference type="STRING" id="913774.A0A0C3DX66"/>
<dbReference type="GO" id="GO:0060962">
    <property type="term" value="P:regulation of ribosomal protein gene transcription by RNA polymerase II"/>
    <property type="evidence" value="ECO:0007669"/>
    <property type="project" value="InterPro"/>
</dbReference>
<evidence type="ECO:0000313" key="7">
    <source>
        <dbReference type="EMBL" id="KIN06693.1"/>
    </source>
</evidence>
<dbReference type="InterPro" id="IPR030456">
    <property type="entry name" value="TF_fork_head_CS_2"/>
</dbReference>
<dbReference type="PROSITE" id="PS50006">
    <property type="entry name" value="FHA_DOMAIN"/>
    <property type="match status" value="1"/>
</dbReference>
<dbReference type="InterPro" id="IPR045178">
    <property type="entry name" value="Fhl1/FHA1"/>
</dbReference>
<feature type="compositionally biased region" description="Low complexity" evidence="4">
    <location>
        <begin position="881"/>
        <end position="900"/>
    </location>
</feature>
<evidence type="ECO:0000259" key="6">
    <source>
        <dbReference type="PROSITE" id="PS50039"/>
    </source>
</evidence>
<feature type="compositionally biased region" description="Basic and acidic residues" evidence="4">
    <location>
        <begin position="55"/>
        <end position="73"/>
    </location>
</feature>
<dbReference type="PROSITE" id="PS50039">
    <property type="entry name" value="FORK_HEAD_3"/>
    <property type="match status" value="1"/>
</dbReference>
<feature type="region of interest" description="Disordered" evidence="4">
    <location>
        <begin position="759"/>
        <end position="913"/>
    </location>
</feature>
<feature type="domain" description="Fork-head" evidence="6">
    <location>
        <begin position="650"/>
        <end position="724"/>
    </location>
</feature>
<evidence type="ECO:0000313" key="8">
    <source>
        <dbReference type="Proteomes" id="UP000054321"/>
    </source>
</evidence>
<gene>
    <name evidence="7" type="ORF">OIDMADRAFT_142221</name>
</gene>
<feature type="region of interest" description="Disordered" evidence="4">
    <location>
        <begin position="420"/>
        <end position="641"/>
    </location>
</feature>
<feature type="compositionally biased region" description="Polar residues" evidence="4">
    <location>
        <begin position="989"/>
        <end position="1012"/>
    </location>
</feature>
<dbReference type="GO" id="GO:0003700">
    <property type="term" value="F:DNA-binding transcription factor activity"/>
    <property type="evidence" value="ECO:0007669"/>
    <property type="project" value="InterPro"/>
</dbReference>
<feature type="compositionally biased region" description="Basic residues" evidence="4">
    <location>
        <begin position="571"/>
        <end position="580"/>
    </location>
</feature>
<accession>A0A0C3DX66</accession>
<feature type="compositionally biased region" description="Low complexity" evidence="4">
    <location>
        <begin position="546"/>
        <end position="561"/>
    </location>
</feature>
<dbReference type="InterPro" id="IPR000253">
    <property type="entry name" value="FHA_dom"/>
</dbReference>
<dbReference type="PRINTS" id="PR00053">
    <property type="entry name" value="FORKHEAD"/>
</dbReference>
<dbReference type="AlphaFoldDB" id="A0A0C3DX66"/>
<proteinExistence type="predicted"/>
<feature type="compositionally biased region" description="Polar residues" evidence="4">
    <location>
        <begin position="291"/>
        <end position="309"/>
    </location>
</feature>
<evidence type="ECO:0008006" key="9">
    <source>
        <dbReference type="Google" id="ProtNLM"/>
    </source>
</evidence>
<evidence type="ECO:0000256" key="4">
    <source>
        <dbReference type="SAM" id="MobiDB-lite"/>
    </source>
</evidence>
<dbReference type="SMART" id="SM00339">
    <property type="entry name" value="FH"/>
    <property type="match status" value="1"/>
</dbReference>
<feature type="compositionally biased region" description="Basic and acidic residues" evidence="4">
    <location>
        <begin position="534"/>
        <end position="545"/>
    </location>
</feature>
<name>A0A0C3DX66_OIDMZ</name>
<feature type="compositionally biased region" description="Basic and acidic residues" evidence="4">
    <location>
        <begin position="615"/>
        <end position="628"/>
    </location>
</feature>
<dbReference type="InterPro" id="IPR036388">
    <property type="entry name" value="WH-like_DNA-bd_sf"/>
</dbReference>
<reference evidence="7 8" key="1">
    <citation type="submission" date="2014-04" db="EMBL/GenBank/DDBJ databases">
        <authorList>
            <consortium name="DOE Joint Genome Institute"/>
            <person name="Kuo A."/>
            <person name="Martino E."/>
            <person name="Perotto S."/>
            <person name="Kohler A."/>
            <person name="Nagy L.G."/>
            <person name="Floudas D."/>
            <person name="Copeland A."/>
            <person name="Barry K.W."/>
            <person name="Cichocki N."/>
            <person name="Veneault-Fourrey C."/>
            <person name="LaButti K."/>
            <person name="Lindquist E.A."/>
            <person name="Lipzen A."/>
            <person name="Lundell T."/>
            <person name="Morin E."/>
            <person name="Murat C."/>
            <person name="Sun H."/>
            <person name="Tunlid A."/>
            <person name="Henrissat B."/>
            <person name="Grigoriev I.V."/>
            <person name="Hibbett D.S."/>
            <person name="Martin F."/>
            <person name="Nordberg H.P."/>
            <person name="Cantor M.N."/>
            <person name="Hua S.X."/>
        </authorList>
    </citation>
    <scope>NUCLEOTIDE SEQUENCE [LARGE SCALE GENOMIC DNA]</scope>
    <source>
        <strain evidence="7 8">Zn</strain>
    </source>
</reference>
<feature type="region of interest" description="Disordered" evidence="4">
    <location>
        <begin position="210"/>
        <end position="327"/>
    </location>
</feature>
<comment type="subcellular location">
    <subcellularLocation>
        <location evidence="3">Nucleus</location>
    </subcellularLocation>
</comment>
<evidence type="ECO:0000256" key="1">
    <source>
        <dbReference type="ARBA" id="ARBA00023125"/>
    </source>
</evidence>
<dbReference type="Proteomes" id="UP000054321">
    <property type="component" value="Unassembled WGS sequence"/>
</dbReference>
<feature type="compositionally biased region" description="Acidic residues" evidence="4">
    <location>
        <begin position="492"/>
        <end position="501"/>
    </location>
</feature>
<dbReference type="InParanoid" id="A0A0C3DX66"/>
<sequence>MTSPHASPADGDTAAATVAMDDNTPNQLELTADLQPEQEAAEPPKEEPSNTMPPEDIKQAKEEAQDVQMHEAPSENPNRTTEAAIPSGAEPLHDAQNAFSADPLNGLARLPLDVFNPAMPQQPISIYDTIDGLPYPPDPTRGAEGLLALQMAMNASANQNPFLDQAPYPHDLDETRISAYAKLEFEDGEFYMNTHQVILGRDLTAARAAMRRDQEEEKQKIEDEVSGAAPFTPVQAKRTESKYTKSVVSESGGILREGDDSDPETRRKRRSRKASKKSKSTGSSSHDQSRRNSIQQNGLITYQAQSQVRRSAPETAGAVPVDPASLRPSPHDCPLVGIHPPAITPASGYKAISRKHVKIAYNSDKHLFEAHIIGRNGAFVDDEFRYHNDVIQLKSGSRLQIGGVVVRFVLPDVAIGETGAEQKPDYEENGYADRYSEGGKEMSFDFEDTPRDGVVVEETSEDEFEEEVGEVQDDRDEDSNEEEEGERHENGDLSDLDDMEEREERKMAASLLNSVVRPEKKRGPGRPPKNGIMSKREQQLVKKEAQAQAQALQKAQKSVSQGAGPAPTKNKVGRPRKHPKQPTPEVQREKRKYTKRKPKEPKDPNVKQEGSGDDQPVKEKKEKKEKPPKPPRSPSPTFNEADLTPEQLAKPQANYVSLIFDALSNSPTGQMSLPQIYRAIMRKYPFFVLKTTTNGWQSSVRHNLSQHHAFRKVERDGKGWMWAIVDGSTIEKEKKKKASPPPQLTTGHMHHQQILQAGHPPHMMQGPPYGPGLMGPPPGYPINQPMPPNMHPGQPQPYIAAPHQMQGPPAPPGSVPLSTVLPPPGYSPSVPPQLAGPSTGTYSSPYAPKPNPPTSQLQPSEQRPTAESRPPAQAPNSAATPQQQYRQQQPPQPVPSQQTPQNPPSGPPPPNEKVLKFLETFKATVIKTLKEKTSNAEAIVNSAVNRTLGITTESTVPGNTHEDMLISILRNSLSQIPDSNVKPNPPQSGPSDLQPSEQRPAQASQANQSEPQGNAKAAGPDKPGPTVMRPSFTGQSQNRPNTTSVSRPPMMTPGIKRNTSGSPANAPARISVPSSASPAPPPSTVNGASTPTVAITEAGQVAGQKRPHEDGDDIRDLKRLSTSGPPQVKT</sequence>
<feature type="compositionally biased region" description="Low complexity" evidence="4">
    <location>
        <begin position="1066"/>
        <end position="1077"/>
    </location>
</feature>
<dbReference type="Gene3D" id="1.10.10.10">
    <property type="entry name" value="Winged helix-like DNA-binding domain superfamily/Winged helix DNA-binding domain"/>
    <property type="match status" value="1"/>
</dbReference>
<feature type="compositionally biased region" description="Pro residues" evidence="4">
    <location>
        <begin position="768"/>
        <end position="790"/>
    </location>
</feature>
<feature type="compositionally biased region" description="Polar residues" evidence="4">
    <location>
        <begin position="1032"/>
        <end position="1046"/>
    </location>
</feature>